<evidence type="ECO:0000256" key="4">
    <source>
        <dbReference type="ARBA" id="ARBA00023163"/>
    </source>
</evidence>
<name>A0A381VXK2_9ZZZZ</name>
<dbReference type="InterPro" id="IPR013249">
    <property type="entry name" value="RNA_pol_sigma70_r4_t2"/>
</dbReference>
<protein>
    <recommendedName>
        <fullName evidence="8">RNA polymerase sigma-70 region 2 domain-containing protein</fullName>
    </recommendedName>
</protein>
<feature type="domain" description="RNA polymerase sigma-70 region 2" evidence="5">
    <location>
        <begin position="51"/>
        <end position="112"/>
    </location>
</feature>
<dbReference type="InterPro" id="IPR007627">
    <property type="entry name" value="RNA_pol_sigma70_r2"/>
</dbReference>
<keyword evidence="4" id="KW-0804">Transcription</keyword>
<dbReference type="GO" id="GO:0003677">
    <property type="term" value="F:DNA binding"/>
    <property type="evidence" value="ECO:0007669"/>
    <property type="project" value="InterPro"/>
</dbReference>
<comment type="similarity">
    <text evidence="1">Belongs to the sigma-70 factor family. ECF subfamily.</text>
</comment>
<dbReference type="SUPFAM" id="SSF88659">
    <property type="entry name" value="Sigma3 and sigma4 domains of RNA polymerase sigma factors"/>
    <property type="match status" value="1"/>
</dbReference>
<dbReference type="InterPro" id="IPR036388">
    <property type="entry name" value="WH-like_DNA-bd_sf"/>
</dbReference>
<accession>A0A381VXK2</accession>
<dbReference type="CDD" id="cd06171">
    <property type="entry name" value="Sigma70_r4"/>
    <property type="match status" value="1"/>
</dbReference>
<reference evidence="7" key="1">
    <citation type="submission" date="2018-05" db="EMBL/GenBank/DDBJ databases">
        <authorList>
            <person name="Lanie J.A."/>
            <person name="Ng W.-L."/>
            <person name="Kazmierczak K.M."/>
            <person name="Andrzejewski T.M."/>
            <person name="Davidsen T.M."/>
            <person name="Wayne K.J."/>
            <person name="Tettelin H."/>
            <person name="Glass J.I."/>
            <person name="Rusch D."/>
            <person name="Podicherti R."/>
            <person name="Tsui H.-C.T."/>
            <person name="Winkler M.E."/>
        </authorList>
    </citation>
    <scope>NUCLEOTIDE SEQUENCE</scope>
</reference>
<dbReference type="Pfam" id="PF08281">
    <property type="entry name" value="Sigma70_r4_2"/>
    <property type="match status" value="1"/>
</dbReference>
<dbReference type="EMBL" id="UINC01010088">
    <property type="protein sequence ID" value="SVA45016.1"/>
    <property type="molecule type" value="Genomic_DNA"/>
</dbReference>
<dbReference type="Gene3D" id="1.10.1740.10">
    <property type="match status" value="1"/>
</dbReference>
<sequence>MGLRALLNVSKGQQEKLTPMQMRVKGAPRSMDDPKAKTAPTKEAIEEVLRQCESPLLAYAIKMVRDGEQAQEIVQEAFVRLHGSYAEVGAPRPWLYRTVFNLAMTHHRERQKVVPVGFAPEETPGAEPPTSPAPDERLVRMEAVAQARACVEQLDDRSQQLVRLRFEDGLSYKQMSERTGLTVTNVGYILHTSLKKLATALKQSGYIHE</sequence>
<evidence type="ECO:0000259" key="6">
    <source>
        <dbReference type="Pfam" id="PF08281"/>
    </source>
</evidence>
<dbReference type="Gene3D" id="1.10.10.10">
    <property type="entry name" value="Winged helix-like DNA-binding domain superfamily/Winged helix DNA-binding domain"/>
    <property type="match status" value="1"/>
</dbReference>
<keyword evidence="3" id="KW-0731">Sigma factor</keyword>
<evidence type="ECO:0000259" key="5">
    <source>
        <dbReference type="Pfam" id="PF04542"/>
    </source>
</evidence>
<dbReference type="InterPro" id="IPR014284">
    <property type="entry name" value="RNA_pol_sigma-70_dom"/>
</dbReference>
<proteinExistence type="inferred from homology"/>
<evidence type="ECO:0000256" key="1">
    <source>
        <dbReference type="ARBA" id="ARBA00010641"/>
    </source>
</evidence>
<dbReference type="GO" id="GO:0006352">
    <property type="term" value="P:DNA-templated transcription initiation"/>
    <property type="evidence" value="ECO:0007669"/>
    <property type="project" value="InterPro"/>
</dbReference>
<dbReference type="SUPFAM" id="SSF88946">
    <property type="entry name" value="Sigma2 domain of RNA polymerase sigma factors"/>
    <property type="match status" value="1"/>
</dbReference>
<dbReference type="NCBIfam" id="TIGR02937">
    <property type="entry name" value="sigma70-ECF"/>
    <property type="match status" value="1"/>
</dbReference>
<dbReference type="PANTHER" id="PTHR43133:SF51">
    <property type="entry name" value="RNA POLYMERASE SIGMA FACTOR"/>
    <property type="match status" value="1"/>
</dbReference>
<dbReference type="Pfam" id="PF04542">
    <property type="entry name" value="Sigma70_r2"/>
    <property type="match status" value="1"/>
</dbReference>
<evidence type="ECO:0000256" key="2">
    <source>
        <dbReference type="ARBA" id="ARBA00023015"/>
    </source>
</evidence>
<gene>
    <name evidence="7" type="ORF">METZ01_LOCUS97870</name>
</gene>
<feature type="domain" description="RNA polymerase sigma factor 70 region 4 type 2" evidence="6">
    <location>
        <begin position="147"/>
        <end position="197"/>
    </location>
</feature>
<evidence type="ECO:0000313" key="7">
    <source>
        <dbReference type="EMBL" id="SVA45016.1"/>
    </source>
</evidence>
<evidence type="ECO:0008006" key="8">
    <source>
        <dbReference type="Google" id="ProtNLM"/>
    </source>
</evidence>
<dbReference type="PANTHER" id="PTHR43133">
    <property type="entry name" value="RNA POLYMERASE ECF-TYPE SIGMA FACTO"/>
    <property type="match status" value="1"/>
</dbReference>
<dbReference type="AlphaFoldDB" id="A0A381VXK2"/>
<organism evidence="7">
    <name type="scientific">marine metagenome</name>
    <dbReference type="NCBI Taxonomy" id="408172"/>
    <lineage>
        <taxon>unclassified sequences</taxon>
        <taxon>metagenomes</taxon>
        <taxon>ecological metagenomes</taxon>
    </lineage>
</organism>
<dbReference type="InterPro" id="IPR039425">
    <property type="entry name" value="RNA_pol_sigma-70-like"/>
</dbReference>
<keyword evidence="2" id="KW-0805">Transcription regulation</keyword>
<dbReference type="InterPro" id="IPR013324">
    <property type="entry name" value="RNA_pol_sigma_r3/r4-like"/>
</dbReference>
<dbReference type="GO" id="GO:0016987">
    <property type="term" value="F:sigma factor activity"/>
    <property type="evidence" value="ECO:0007669"/>
    <property type="project" value="UniProtKB-KW"/>
</dbReference>
<dbReference type="InterPro" id="IPR013325">
    <property type="entry name" value="RNA_pol_sigma_r2"/>
</dbReference>
<evidence type="ECO:0000256" key="3">
    <source>
        <dbReference type="ARBA" id="ARBA00023082"/>
    </source>
</evidence>